<gene>
    <name evidence="1" type="ORF">E8L99_06385</name>
</gene>
<accession>A0A4D7QMI7</accession>
<organism evidence="1 2">
    <name type="scientific">Phreatobacter aquaticus</name>
    <dbReference type="NCBI Taxonomy" id="2570229"/>
    <lineage>
        <taxon>Bacteria</taxon>
        <taxon>Pseudomonadati</taxon>
        <taxon>Pseudomonadota</taxon>
        <taxon>Alphaproteobacteria</taxon>
        <taxon>Hyphomicrobiales</taxon>
        <taxon>Phreatobacteraceae</taxon>
        <taxon>Phreatobacter</taxon>
    </lineage>
</organism>
<name>A0A4D7QMI7_9HYPH</name>
<proteinExistence type="predicted"/>
<dbReference type="OrthoDB" id="9844022at2"/>
<protein>
    <submittedName>
        <fullName evidence="1">Uncharacterized protein</fullName>
    </submittedName>
</protein>
<dbReference type="RefSeq" id="WP_137098756.1">
    <property type="nucleotide sequence ID" value="NZ_CP039865.1"/>
</dbReference>
<dbReference type="Proteomes" id="UP000298588">
    <property type="component" value="Chromosome"/>
</dbReference>
<evidence type="ECO:0000313" key="1">
    <source>
        <dbReference type="EMBL" id="QCK85422.1"/>
    </source>
</evidence>
<reference evidence="1 2" key="1">
    <citation type="submission" date="2019-04" db="EMBL/GenBank/DDBJ databases">
        <title>Phreatobacter aquaticus sp. nov.</title>
        <authorList>
            <person name="Choi A."/>
            <person name="Baek K."/>
        </authorList>
    </citation>
    <scope>NUCLEOTIDE SEQUENCE [LARGE SCALE GENOMIC DNA]</scope>
    <source>
        <strain evidence="1 2">NMCR1094</strain>
    </source>
</reference>
<keyword evidence="2" id="KW-1185">Reference proteome</keyword>
<dbReference type="KEGG" id="paqt:E8L99_06385"/>
<sequence length="192" mass="21147">MARKERLVHAHCDGVDYTFVPAGRITSFHLGGPLDWTVTGLDHGPRRLHAIAKLSGRAIRALSRTYLLDFPLVYGMCFGGGDMTYRLTHSHEVEVLSMSSTRSLDDWPYRGFPDLLPFVPLMLASAVPRSYADFAKRFPNLPDRPDGQLIVCVPPPATIGLSLWGSADLDGVTIVFDCDLTTATVHSYNVTT</sequence>
<dbReference type="AlphaFoldDB" id="A0A4D7QMI7"/>
<dbReference type="EMBL" id="CP039865">
    <property type="protein sequence ID" value="QCK85422.1"/>
    <property type="molecule type" value="Genomic_DNA"/>
</dbReference>
<evidence type="ECO:0000313" key="2">
    <source>
        <dbReference type="Proteomes" id="UP000298588"/>
    </source>
</evidence>